<comment type="caution">
    <text evidence="2">The sequence shown here is derived from an EMBL/GenBank/DDBJ whole genome shotgun (WGS) entry which is preliminary data.</text>
</comment>
<name>A0AAD6HXT9_PENCN</name>
<sequence length="157" mass="17639">MYGTDDLNDISERIIMACICSISLPSYIFIFFNSLTDLRLQCYFCVRLSIHGDTSHYACPLDICTEILGDLNIKPVLSAPLGENNRVGLVSEAGVKSFDWRKIHTSSEYHPDHTPEGRTTNKPTRRLTLAEIFIPYGDSCAPYSWKGAFDWGAKVLV</sequence>
<evidence type="ECO:0000313" key="2">
    <source>
        <dbReference type="EMBL" id="KAJ6022458.1"/>
    </source>
</evidence>
<keyword evidence="1" id="KW-1133">Transmembrane helix</keyword>
<keyword evidence="1" id="KW-0812">Transmembrane</keyword>
<proteinExistence type="predicted"/>
<evidence type="ECO:0000313" key="3">
    <source>
        <dbReference type="Proteomes" id="UP001219568"/>
    </source>
</evidence>
<gene>
    <name evidence="2" type="ORF">N7460_012853</name>
</gene>
<dbReference type="Proteomes" id="UP001219568">
    <property type="component" value="Unassembled WGS sequence"/>
</dbReference>
<reference evidence="2" key="2">
    <citation type="submission" date="2023-01" db="EMBL/GenBank/DDBJ databases">
        <authorList>
            <person name="Petersen C."/>
        </authorList>
    </citation>
    <scope>NUCLEOTIDE SEQUENCE</scope>
    <source>
        <strain evidence="2">IBT 15450</strain>
    </source>
</reference>
<keyword evidence="1" id="KW-0472">Membrane</keyword>
<dbReference type="AlphaFoldDB" id="A0AAD6HXT9"/>
<reference evidence="2" key="1">
    <citation type="journal article" date="2023" name="IMA Fungus">
        <title>Comparative genomic study of the Penicillium genus elucidates a diverse pangenome and 15 lateral gene transfer events.</title>
        <authorList>
            <person name="Petersen C."/>
            <person name="Sorensen T."/>
            <person name="Nielsen M.R."/>
            <person name="Sondergaard T.E."/>
            <person name="Sorensen J.L."/>
            <person name="Fitzpatrick D.A."/>
            <person name="Frisvad J.C."/>
            <person name="Nielsen K.L."/>
        </authorList>
    </citation>
    <scope>NUCLEOTIDE SEQUENCE</scope>
    <source>
        <strain evidence="2">IBT 15450</strain>
    </source>
</reference>
<keyword evidence="3" id="KW-1185">Reference proteome</keyword>
<protein>
    <submittedName>
        <fullName evidence="2">Uncharacterized protein</fullName>
    </submittedName>
</protein>
<feature type="transmembrane region" description="Helical" evidence="1">
    <location>
        <begin position="14"/>
        <end position="32"/>
    </location>
</feature>
<organism evidence="2 3">
    <name type="scientific">Penicillium canescens</name>
    <dbReference type="NCBI Taxonomy" id="5083"/>
    <lineage>
        <taxon>Eukaryota</taxon>
        <taxon>Fungi</taxon>
        <taxon>Dikarya</taxon>
        <taxon>Ascomycota</taxon>
        <taxon>Pezizomycotina</taxon>
        <taxon>Eurotiomycetes</taxon>
        <taxon>Eurotiomycetidae</taxon>
        <taxon>Eurotiales</taxon>
        <taxon>Aspergillaceae</taxon>
        <taxon>Penicillium</taxon>
    </lineage>
</organism>
<dbReference type="EMBL" id="JAQJZL010000016">
    <property type="protein sequence ID" value="KAJ6022458.1"/>
    <property type="molecule type" value="Genomic_DNA"/>
</dbReference>
<accession>A0AAD6HXT9</accession>
<evidence type="ECO:0000256" key="1">
    <source>
        <dbReference type="SAM" id="Phobius"/>
    </source>
</evidence>